<dbReference type="OrthoDB" id="9782042at2"/>
<feature type="active site" description="Cysteine persulfide intermediate" evidence="3">
    <location>
        <position position="112"/>
    </location>
</feature>
<dbReference type="HAMAP" id="MF_00187">
    <property type="entry name" value="FdhD"/>
    <property type="match status" value="1"/>
</dbReference>
<dbReference type="GO" id="GO:0006777">
    <property type="term" value="P:Mo-molybdopterin cofactor biosynthetic process"/>
    <property type="evidence" value="ECO:0007669"/>
    <property type="project" value="UniProtKB-UniRule"/>
</dbReference>
<dbReference type="EMBL" id="VFJB01000005">
    <property type="protein sequence ID" value="KAA0258119.1"/>
    <property type="molecule type" value="Genomic_DNA"/>
</dbReference>
<evidence type="ECO:0000256" key="1">
    <source>
        <dbReference type="ARBA" id="ARBA00022490"/>
    </source>
</evidence>
<keyword evidence="1 3" id="KW-0963">Cytoplasm</keyword>
<keyword evidence="5" id="KW-1185">Reference proteome</keyword>
<dbReference type="InterPro" id="IPR003786">
    <property type="entry name" value="FdhD"/>
</dbReference>
<keyword evidence="4" id="KW-0808">Transferase</keyword>
<protein>
    <recommendedName>
        <fullName evidence="3">Sulfur carrier protein FdhD</fullName>
    </recommendedName>
</protein>
<dbReference type="Gene3D" id="3.40.140.10">
    <property type="entry name" value="Cytidine Deaminase, domain 2"/>
    <property type="match status" value="1"/>
</dbReference>
<evidence type="ECO:0000256" key="2">
    <source>
        <dbReference type="ARBA" id="ARBA00023150"/>
    </source>
</evidence>
<sequence>MSMQKKLPKKLVWEFKTKTYDAKRKLFDKSEKYVIREESYGIFINGKKFTSVMLVPEYEKEFIYGFLFTSKIIDSVKDIKSFRMCENRNAYIFLNEYKEFVDENKWTVTSGCGGGKVLEKTYRGLEKIETDFKVDADEIIEIFKRLEKESHLHSHTRCVHKSYFFGRDGFTFTCEDIGRHNTIDKTIGAIMLNERSYDGVILTTGRLTSEMVLKCARAKIPVVVSRTAPSKMGIDIANNTNMTLIGLTSTRGFTVFTNEFRLKC</sequence>
<dbReference type="NCBIfam" id="TIGR00129">
    <property type="entry name" value="fdhD_narQ"/>
    <property type="match status" value="1"/>
</dbReference>
<dbReference type="PANTHER" id="PTHR30592:SF1">
    <property type="entry name" value="SULFUR CARRIER PROTEIN FDHD"/>
    <property type="match status" value="1"/>
</dbReference>
<dbReference type="InterPro" id="IPR016193">
    <property type="entry name" value="Cytidine_deaminase-like"/>
</dbReference>
<dbReference type="GO" id="GO:0016783">
    <property type="term" value="F:sulfurtransferase activity"/>
    <property type="evidence" value="ECO:0007669"/>
    <property type="project" value="InterPro"/>
</dbReference>
<dbReference type="PANTHER" id="PTHR30592">
    <property type="entry name" value="FORMATE DEHYDROGENASE"/>
    <property type="match status" value="1"/>
</dbReference>
<name>A0A5A8F422_9BACT</name>
<keyword evidence="2 3" id="KW-0501">Molybdenum cofactor biosynthesis</keyword>
<evidence type="ECO:0000313" key="5">
    <source>
        <dbReference type="Proteomes" id="UP000322876"/>
    </source>
</evidence>
<dbReference type="GO" id="GO:0097163">
    <property type="term" value="F:sulfur carrier activity"/>
    <property type="evidence" value="ECO:0007669"/>
    <property type="project" value="UniProtKB-UniRule"/>
</dbReference>
<dbReference type="Gene3D" id="3.10.20.10">
    <property type="match status" value="1"/>
</dbReference>
<dbReference type="PIRSF" id="PIRSF015626">
    <property type="entry name" value="FdhD"/>
    <property type="match status" value="1"/>
</dbReference>
<accession>A0A5A8F422</accession>
<dbReference type="AlphaFoldDB" id="A0A5A8F422"/>
<comment type="subcellular location">
    <subcellularLocation>
        <location evidence="3">Cytoplasm</location>
    </subcellularLocation>
</comment>
<dbReference type="Proteomes" id="UP000322876">
    <property type="component" value="Unassembled WGS sequence"/>
</dbReference>
<comment type="caution">
    <text evidence="3">Lacks conserved residue(s) required for the propagation of feature annotation.</text>
</comment>
<dbReference type="GO" id="GO:0005737">
    <property type="term" value="C:cytoplasm"/>
    <property type="evidence" value="ECO:0007669"/>
    <property type="project" value="UniProtKB-SubCell"/>
</dbReference>
<evidence type="ECO:0000313" key="4">
    <source>
        <dbReference type="EMBL" id="KAA0258119.1"/>
    </source>
</evidence>
<proteinExistence type="inferred from homology"/>
<comment type="function">
    <text evidence="3">Required for formate dehydrogenase (FDH) activity. Acts as a sulfur carrier protein that transfers sulfur from IscS to the molybdenum cofactor prior to its insertion into FDH.</text>
</comment>
<reference evidence="4 5" key="1">
    <citation type="submission" date="2019-06" db="EMBL/GenBank/DDBJ databases">
        <title>Genomic insights into carbon and energy metabolism of Deferribacter autotrophicus revealed new metabolic traits in the phylum Deferribacteres.</title>
        <authorList>
            <person name="Slobodkin A.I."/>
            <person name="Slobodkina G.B."/>
            <person name="Allioux M."/>
            <person name="Alain K."/>
            <person name="Jebbar M."/>
            <person name="Shadrin V."/>
            <person name="Kublanov I.V."/>
            <person name="Toshchakov S.V."/>
            <person name="Bonch-Osmolovskaya E.A."/>
        </authorList>
    </citation>
    <scope>NUCLEOTIDE SEQUENCE [LARGE SCALE GENOMIC DNA]</scope>
    <source>
        <strain evidence="4 5">SL50</strain>
    </source>
</reference>
<evidence type="ECO:0000256" key="3">
    <source>
        <dbReference type="HAMAP-Rule" id="MF_00187"/>
    </source>
</evidence>
<organism evidence="4 5">
    <name type="scientific">Deferribacter autotrophicus</name>
    <dbReference type="NCBI Taxonomy" id="500465"/>
    <lineage>
        <taxon>Bacteria</taxon>
        <taxon>Pseudomonadati</taxon>
        <taxon>Deferribacterota</taxon>
        <taxon>Deferribacteres</taxon>
        <taxon>Deferribacterales</taxon>
        <taxon>Deferribacteraceae</taxon>
        <taxon>Deferribacter</taxon>
    </lineage>
</organism>
<comment type="caution">
    <text evidence="4">The sequence shown here is derived from an EMBL/GenBank/DDBJ whole genome shotgun (WGS) entry which is preliminary data.</text>
</comment>
<dbReference type="SUPFAM" id="SSF53927">
    <property type="entry name" value="Cytidine deaminase-like"/>
    <property type="match status" value="1"/>
</dbReference>
<gene>
    <name evidence="3 4" type="primary">fdhD</name>
    <name evidence="4" type="ORF">FHQ18_06895</name>
</gene>
<dbReference type="Pfam" id="PF02634">
    <property type="entry name" value="FdhD-NarQ"/>
    <property type="match status" value="1"/>
</dbReference>
<comment type="similarity">
    <text evidence="3">Belongs to the FdhD family.</text>
</comment>